<name>A0A8J6HF93_TENMO</name>
<feature type="compositionally biased region" description="Basic and acidic residues" evidence="1">
    <location>
        <begin position="639"/>
        <end position="657"/>
    </location>
</feature>
<comment type="caution">
    <text evidence="2">The sequence shown here is derived from an EMBL/GenBank/DDBJ whole genome shotgun (WGS) entry which is preliminary data.</text>
</comment>
<dbReference type="PANTHER" id="PTHR35075:SF1">
    <property type="entry name" value="A-KINASE ANCHOR PROTEIN 14"/>
    <property type="match status" value="1"/>
</dbReference>
<proteinExistence type="predicted"/>
<keyword evidence="3" id="KW-1185">Reference proteome</keyword>
<feature type="compositionally biased region" description="Basic and acidic residues" evidence="1">
    <location>
        <begin position="557"/>
        <end position="569"/>
    </location>
</feature>
<evidence type="ECO:0000313" key="3">
    <source>
        <dbReference type="Proteomes" id="UP000719412"/>
    </source>
</evidence>
<dbReference type="InterPro" id="IPR053084">
    <property type="entry name" value="AKAP"/>
</dbReference>
<feature type="compositionally biased region" description="Pro residues" evidence="1">
    <location>
        <begin position="14"/>
        <end position="34"/>
    </location>
</feature>
<feature type="compositionally biased region" description="Basic and acidic residues" evidence="1">
    <location>
        <begin position="461"/>
        <end position="476"/>
    </location>
</feature>
<organism evidence="2 3">
    <name type="scientific">Tenebrio molitor</name>
    <name type="common">Yellow mealworm beetle</name>
    <dbReference type="NCBI Taxonomy" id="7067"/>
    <lineage>
        <taxon>Eukaryota</taxon>
        <taxon>Metazoa</taxon>
        <taxon>Ecdysozoa</taxon>
        <taxon>Arthropoda</taxon>
        <taxon>Hexapoda</taxon>
        <taxon>Insecta</taxon>
        <taxon>Pterygota</taxon>
        <taxon>Neoptera</taxon>
        <taxon>Endopterygota</taxon>
        <taxon>Coleoptera</taxon>
        <taxon>Polyphaga</taxon>
        <taxon>Cucujiformia</taxon>
        <taxon>Tenebrionidae</taxon>
        <taxon>Tenebrio</taxon>
    </lineage>
</organism>
<feature type="compositionally biased region" description="Basic and acidic residues" evidence="1">
    <location>
        <begin position="486"/>
        <end position="513"/>
    </location>
</feature>
<reference evidence="2" key="1">
    <citation type="journal article" date="2020" name="J Insects Food Feed">
        <title>The yellow mealworm (Tenebrio molitor) genome: a resource for the emerging insects as food and feed industry.</title>
        <authorList>
            <person name="Eriksson T."/>
            <person name="Andere A."/>
            <person name="Kelstrup H."/>
            <person name="Emery V."/>
            <person name="Picard C."/>
        </authorList>
    </citation>
    <scope>NUCLEOTIDE SEQUENCE</scope>
    <source>
        <strain evidence="2">Stoneville</strain>
        <tissue evidence="2">Whole head</tissue>
    </source>
</reference>
<dbReference type="EMBL" id="JABDTM020025140">
    <property type="protein sequence ID" value="KAH0813589.1"/>
    <property type="molecule type" value="Genomic_DNA"/>
</dbReference>
<gene>
    <name evidence="2" type="ORF">GEV33_009201</name>
</gene>
<feature type="compositionally biased region" description="Low complexity" evidence="1">
    <location>
        <begin position="1"/>
        <end position="13"/>
    </location>
</feature>
<dbReference type="CDD" id="cd21451">
    <property type="entry name" value="DLC-like_TCTEX1D"/>
    <property type="match status" value="1"/>
</dbReference>
<sequence length="913" mass="102836">MEDGGVEQPSESEQPPPEQAEPVPEPPAPAPEEPTPGDSKPEEPKPEEPPKTEEPKPEESKPEEPIPQEVIPDERKSVATTGSEQEKRTSEVPKPEELEATKPEPEAHKADVEQPKPEEGEQKQPEIKEERKSEISHGGSSKQEEQPTEESKIEERKSESKSRSEEPVPDEAKRESTASAASKPGDSVKEEKTSIAEKGTPGKKMSRERSKASIEKKASGGIEKKSSAGVSSESLPRKTRSGLKDDGKEGRKSRTDRLSSKAQKVLGSSISIRRLSTIGEFYDRSKGARFMNTYKLDADNPFNSDKVHKILEGVMIEALENLTYDPDKCPKQAKWASSAIRAKVKELQFDRESEIPEDLVEAFAQEKETVEEITREEEGRLETPKGSIKVEKSVSIAVDEIAIKKDNEHLGTGERLSIQERKVSRAVEHLSVQENAAVIIEVPPEENAEKPRTSQSSRKSILKEEKEIGEQEENAKTAETSSVQDKTIDETTEELLKKDSLKTERPSIKEKTHFSVSAEATDDDLDSRRRSQPQEIRFSQSIDEPAVHVHGKKHSKISADEVQIRKHSESVSSESSKHDKRHSKVSNIEDDGSSVQEKRHSETGDEIKERSSKKYSKVSGKMLIEQIMQGKIAPHRGSRASEDLKGEKKKSVGTEQMLVDKMKYAEAVRRLSMRRRSSKASEHLSRKPKKSIQESIGPETRFSDFVEESTTTLEKKLKYLDGDDKRYSLAGQDSLEKKLRFGGEEMRKPSVKPTSKGMRFEYGECPKTCERFLPVENFSKIFVNRVTDDALWKGKDFRQQSAIRIIEGFEYTDSLESLSIASIGTYVCIFEWPTIEQFTVEIGTTKINEYLSYWKFEEDWKYCINFLEGVSDSACDFYQYEAIFSIPCKQYPIPQATARYAIESSELAAERGE</sequence>
<dbReference type="AlphaFoldDB" id="A0A8J6HF93"/>
<feature type="region of interest" description="Disordered" evidence="1">
    <location>
        <begin position="672"/>
        <end position="698"/>
    </location>
</feature>
<protein>
    <submittedName>
        <fullName evidence="2">Uncharacterized protein</fullName>
    </submittedName>
</protein>
<feature type="compositionally biased region" description="Basic and acidic residues" evidence="1">
    <location>
        <begin position="186"/>
        <end position="195"/>
    </location>
</feature>
<dbReference type="PANTHER" id="PTHR35075">
    <property type="entry name" value="A-KINASE ANCHOR PROTEIN 14"/>
    <property type="match status" value="1"/>
</dbReference>
<reference evidence="2" key="2">
    <citation type="submission" date="2021-08" db="EMBL/GenBank/DDBJ databases">
        <authorList>
            <person name="Eriksson T."/>
        </authorList>
    </citation>
    <scope>NUCLEOTIDE SEQUENCE</scope>
    <source>
        <strain evidence="2">Stoneville</strain>
        <tissue evidence="2">Whole head</tissue>
    </source>
</reference>
<feature type="compositionally biased region" description="Polar residues" evidence="1">
    <location>
        <begin position="533"/>
        <end position="542"/>
    </location>
</feature>
<feature type="region of interest" description="Disordered" evidence="1">
    <location>
        <begin position="1"/>
        <end position="264"/>
    </location>
</feature>
<accession>A0A8J6HF93</accession>
<feature type="region of interest" description="Disordered" evidence="1">
    <location>
        <begin position="443"/>
        <end position="657"/>
    </location>
</feature>
<dbReference type="InterPro" id="IPR025663">
    <property type="entry name" value="AKAP_28"/>
</dbReference>
<feature type="compositionally biased region" description="Basic and acidic residues" evidence="1">
    <location>
        <begin position="596"/>
        <end position="612"/>
    </location>
</feature>
<dbReference type="Pfam" id="PF14469">
    <property type="entry name" value="AKAP28"/>
    <property type="match status" value="1"/>
</dbReference>
<feature type="compositionally biased region" description="Basic and acidic residues" evidence="1">
    <location>
        <begin position="205"/>
        <end position="226"/>
    </location>
</feature>
<feature type="compositionally biased region" description="Basic and acidic residues" evidence="1">
    <location>
        <begin position="39"/>
        <end position="64"/>
    </location>
</feature>
<evidence type="ECO:0000313" key="2">
    <source>
        <dbReference type="EMBL" id="KAH0813589.1"/>
    </source>
</evidence>
<feature type="compositionally biased region" description="Basic and acidic residues" evidence="1">
    <location>
        <begin position="84"/>
        <end position="135"/>
    </location>
</feature>
<dbReference type="GO" id="GO:0034237">
    <property type="term" value="F:protein kinase A regulatory subunit binding"/>
    <property type="evidence" value="ECO:0007669"/>
    <property type="project" value="TreeGrafter"/>
</dbReference>
<dbReference type="GO" id="GO:0005952">
    <property type="term" value="C:cAMP-dependent protein kinase complex"/>
    <property type="evidence" value="ECO:0007669"/>
    <property type="project" value="TreeGrafter"/>
</dbReference>
<feature type="compositionally biased region" description="Basic and acidic residues" evidence="1">
    <location>
        <begin position="142"/>
        <end position="176"/>
    </location>
</feature>
<dbReference type="Proteomes" id="UP000719412">
    <property type="component" value="Unassembled WGS sequence"/>
</dbReference>
<feature type="compositionally biased region" description="Basic and acidic residues" evidence="1">
    <location>
        <begin position="242"/>
        <end position="259"/>
    </location>
</feature>
<evidence type="ECO:0000256" key="1">
    <source>
        <dbReference type="SAM" id="MobiDB-lite"/>
    </source>
</evidence>